<proteinExistence type="predicted"/>
<name>A0A7S3IL81_9SPIT</name>
<dbReference type="PANTHER" id="PTHR13439:SF0">
    <property type="entry name" value="TOPOISOMERASE I DAMAGE AFFECTED PROTEIN 4"/>
    <property type="match status" value="1"/>
</dbReference>
<dbReference type="GO" id="GO:0005783">
    <property type="term" value="C:endoplasmic reticulum"/>
    <property type="evidence" value="ECO:0007669"/>
    <property type="project" value="TreeGrafter"/>
</dbReference>
<dbReference type="PROSITE" id="PS50922">
    <property type="entry name" value="TLC"/>
    <property type="match status" value="1"/>
</dbReference>
<feature type="domain" description="TLC" evidence="7">
    <location>
        <begin position="91"/>
        <end position="308"/>
    </location>
</feature>
<feature type="transmembrane region" description="Helical" evidence="6">
    <location>
        <begin position="274"/>
        <end position="296"/>
    </location>
</feature>
<protein>
    <recommendedName>
        <fullName evidence="7">TLC domain-containing protein</fullName>
    </recommendedName>
</protein>
<dbReference type="GO" id="GO:0055088">
    <property type="term" value="P:lipid homeostasis"/>
    <property type="evidence" value="ECO:0007669"/>
    <property type="project" value="TreeGrafter"/>
</dbReference>
<feature type="transmembrane region" description="Helical" evidence="6">
    <location>
        <begin position="174"/>
        <end position="194"/>
    </location>
</feature>
<dbReference type="SMART" id="SM00724">
    <property type="entry name" value="TLC"/>
    <property type="match status" value="1"/>
</dbReference>
<reference evidence="8" key="1">
    <citation type="submission" date="2021-01" db="EMBL/GenBank/DDBJ databases">
        <authorList>
            <person name="Corre E."/>
            <person name="Pelletier E."/>
            <person name="Niang G."/>
            <person name="Scheremetjew M."/>
            <person name="Finn R."/>
            <person name="Kale V."/>
            <person name="Holt S."/>
            <person name="Cochrane G."/>
            <person name="Meng A."/>
            <person name="Brown T."/>
            <person name="Cohen L."/>
        </authorList>
    </citation>
    <scope>NUCLEOTIDE SEQUENCE</scope>
    <source>
        <strain evidence="8">S3</strain>
    </source>
</reference>
<feature type="transmembrane region" description="Helical" evidence="6">
    <location>
        <begin position="97"/>
        <end position="120"/>
    </location>
</feature>
<evidence type="ECO:0000256" key="3">
    <source>
        <dbReference type="ARBA" id="ARBA00022989"/>
    </source>
</evidence>
<dbReference type="PANTHER" id="PTHR13439">
    <property type="entry name" value="CT120 PROTEIN"/>
    <property type="match status" value="1"/>
</dbReference>
<evidence type="ECO:0000256" key="4">
    <source>
        <dbReference type="ARBA" id="ARBA00023136"/>
    </source>
</evidence>
<evidence type="ECO:0000256" key="2">
    <source>
        <dbReference type="ARBA" id="ARBA00022692"/>
    </source>
</evidence>
<organism evidence="8">
    <name type="scientific">Strombidium inclinatum</name>
    <dbReference type="NCBI Taxonomy" id="197538"/>
    <lineage>
        <taxon>Eukaryota</taxon>
        <taxon>Sar</taxon>
        <taxon>Alveolata</taxon>
        <taxon>Ciliophora</taxon>
        <taxon>Intramacronucleata</taxon>
        <taxon>Spirotrichea</taxon>
        <taxon>Oligotrichia</taxon>
        <taxon>Strombidiidae</taxon>
        <taxon>Strombidium</taxon>
    </lineage>
</organism>
<comment type="subcellular location">
    <subcellularLocation>
        <location evidence="1">Membrane</location>
        <topology evidence="1">Multi-pass membrane protein</topology>
    </subcellularLocation>
</comment>
<evidence type="ECO:0000256" key="5">
    <source>
        <dbReference type="PROSITE-ProRule" id="PRU00205"/>
    </source>
</evidence>
<evidence type="ECO:0000259" key="7">
    <source>
        <dbReference type="PROSITE" id="PS50922"/>
    </source>
</evidence>
<dbReference type="AlphaFoldDB" id="A0A7S3IL81"/>
<keyword evidence="3 6" id="KW-1133">Transmembrane helix</keyword>
<dbReference type="GO" id="GO:0016020">
    <property type="term" value="C:membrane"/>
    <property type="evidence" value="ECO:0007669"/>
    <property type="project" value="UniProtKB-SubCell"/>
</dbReference>
<keyword evidence="2 5" id="KW-0812">Transmembrane</keyword>
<feature type="transmembrane region" description="Helical" evidence="6">
    <location>
        <begin position="45"/>
        <end position="67"/>
    </location>
</feature>
<dbReference type="InterPro" id="IPR050846">
    <property type="entry name" value="TLCD"/>
</dbReference>
<dbReference type="InterPro" id="IPR006634">
    <property type="entry name" value="TLC-dom"/>
</dbReference>
<gene>
    <name evidence="8" type="ORF">SINC0208_LOCUS5655</name>
</gene>
<feature type="transmembrane region" description="Helical" evidence="6">
    <location>
        <begin position="227"/>
        <end position="250"/>
    </location>
</feature>
<accession>A0A7S3IL81</accession>
<sequence>MNIRHALLNGLNATHALLLKTTGFDMDKFQAWVYGAVPDFNSSTFLWAVGLSFIFWIAAYFFIYLVVVEGIMNGLKGTFEFPRYYLKKTTKERMFYVTYWVANFHAFLSAIGALYCFFYADGEKDTTWFHCNYYKLTMFPIQKYLNCFSIGYFLQDTFICTVVSGNSSLMIQTYFHHIVGGSGSVMAVVIGGFFGSMCQLSYITEISTFFLNVRALMAEHKLDNQPLYYANGLVLTGAFFVFRVFFYHYMIFWKIQDYAFYRYQSFWTLYPPEHYWMCCSCILLYTFMYFLQLFWFSKILFGLLKAFGVDKAIQATEKAEQKIKQD</sequence>
<evidence type="ECO:0000256" key="1">
    <source>
        <dbReference type="ARBA" id="ARBA00004141"/>
    </source>
</evidence>
<dbReference type="EMBL" id="HBIH01013774">
    <property type="protein sequence ID" value="CAE0325032.1"/>
    <property type="molecule type" value="Transcribed_RNA"/>
</dbReference>
<evidence type="ECO:0000313" key="8">
    <source>
        <dbReference type="EMBL" id="CAE0325032.1"/>
    </source>
</evidence>
<keyword evidence="4 5" id="KW-0472">Membrane</keyword>
<evidence type="ECO:0000256" key="6">
    <source>
        <dbReference type="SAM" id="Phobius"/>
    </source>
</evidence>
<dbReference type="Pfam" id="PF03798">
    <property type="entry name" value="TRAM_LAG1_CLN8"/>
    <property type="match status" value="1"/>
</dbReference>